<evidence type="ECO:0000256" key="7">
    <source>
        <dbReference type="ARBA" id="ARBA00022624"/>
    </source>
</evidence>
<dbReference type="PROSITE" id="PS00165">
    <property type="entry name" value="DEHYDRATASE_SER_THR"/>
    <property type="match status" value="1"/>
</dbReference>
<evidence type="ECO:0000256" key="1">
    <source>
        <dbReference type="ARBA" id="ARBA00001274"/>
    </source>
</evidence>
<name>A0A8H3YK33_9TREE</name>
<dbReference type="Pfam" id="PF00585">
    <property type="entry name" value="Thr_dehydrat_C"/>
    <property type="match status" value="2"/>
</dbReference>
<evidence type="ECO:0000256" key="5">
    <source>
        <dbReference type="ARBA" id="ARBA00011881"/>
    </source>
</evidence>
<comment type="pathway">
    <text evidence="3 12">Amino-acid biosynthesis; L-isoleucine biosynthesis; 2-oxobutanoate from L-threonine: step 1/1.</text>
</comment>
<keyword evidence="16" id="KW-1185">Reference proteome</keyword>
<dbReference type="SUPFAM" id="SSF53686">
    <property type="entry name" value="Tryptophan synthase beta subunit-like PLP-dependent enzymes"/>
    <property type="match status" value="1"/>
</dbReference>
<evidence type="ECO:0000259" key="14">
    <source>
        <dbReference type="PROSITE" id="PS51672"/>
    </source>
</evidence>
<evidence type="ECO:0000256" key="11">
    <source>
        <dbReference type="ARBA" id="ARBA00023304"/>
    </source>
</evidence>
<dbReference type="NCBIfam" id="NF006674">
    <property type="entry name" value="PRK09224.1"/>
    <property type="match status" value="1"/>
</dbReference>
<gene>
    <name evidence="15" type="ORF">NliqN6_6548</name>
</gene>
<dbReference type="Pfam" id="PF00291">
    <property type="entry name" value="PALP"/>
    <property type="match status" value="1"/>
</dbReference>
<evidence type="ECO:0000256" key="13">
    <source>
        <dbReference type="SAM" id="MobiDB-lite"/>
    </source>
</evidence>
<comment type="similarity">
    <text evidence="4 12">Belongs to the serine/threonine dehydratase family.</text>
</comment>
<feature type="domain" description="ACT-like" evidence="14">
    <location>
        <begin position="603"/>
        <end position="674"/>
    </location>
</feature>
<dbReference type="InterPro" id="IPR050147">
    <property type="entry name" value="Ser/Thr_Dehydratase"/>
</dbReference>
<dbReference type="FunFam" id="3.40.1020.10:FF:000001">
    <property type="entry name" value="L-threonine dehydratase"/>
    <property type="match status" value="1"/>
</dbReference>
<dbReference type="InterPro" id="IPR038110">
    <property type="entry name" value="TD_ACT-like_sf"/>
</dbReference>
<dbReference type="SUPFAM" id="SSF55021">
    <property type="entry name" value="ACT-like"/>
    <property type="match status" value="1"/>
</dbReference>
<keyword evidence="7 12" id="KW-0412">Isoleucine biosynthesis</keyword>
<organism evidence="15 16">
    <name type="scientific">Naganishia liquefaciens</name>
    <dbReference type="NCBI Taxonomy" id="104408"/>
    <lineage>
        <taxon>Eukaryota</taxon>
        <taxon>Fungi</taxon>
        <taxon>Dikarya</taxon>
        <taxon>Basidiomycota</taxon>
        <taxon>Agaricomycotina</taxon>
        <taxon>Tremellomycetes</taxon>
        <taxon>Filobasidiales</taxon>
        <taxon>Filobasidiaceae</taxon>
        <taxon>Naganishia</taxon>
    </lineage>
</organism>
<dbReference type="GO" id="GO:0003941">
    <property type="term" value="F:L-serine ammonia-lyase activity"/>
    <property type="evidence" value="ECO:0007669"/>
    <property type="project" value="TreeGrafter"/>
</dbReference>
<dbReference type="PANTHER" id="PTHR48078">
    <property type="entry name" value="THREONINE DEHYDRATASE, MITOCHONDRIAL-RELATED"/>
    <property type="match status" value="1"/>
</dbReference>
<dbReference type="GO" id="GO:0006567">
    <property type="term" value="P:L-threonine catabolic process"/>
    <property type="evidence" value="ECO:0007669"/>
    <property type="project" value="TreeGrafter"/>
</dbReference>
<keyword evidence="9 12" id="KW-0663">Pyridoxal phosphate</keyword>
<dbReference type="Gene3D" id="3.40.50.1100">
    <property type="match status" value="2"/>
</dbReference>
<keyword evidence="11 12" id="KW-0100">Branched-chain amino acid biosynthesis</keyword>
<feature type="compositionally biased region" description="Polar residues" evidence="13">
    <location>
        <begin position="17"/>
        <end position="35"/>
    </location>
</feature>
<dbReference type="InterPro" id="IPR000634">
    <property type="entry name" value="Ser/Thr_deHydtase_PyrdxlP-BS"/>
</dbReference>
<dbReference type="PROSITE" id="PS51672">
    <property type="entry name" value="ACT_LIKE"/>
    <property type="match status" value="1"/>
</dbReference>
<sequence>MSGTASALQFPNEGDLAQTSDLSTPKGTDTRQPQRPSGPIPIPSNKTANGESDMQYGSQTQVVDLTASDIQDSSRDLGEMRSPQPTSLAQIMSTNKFSLTTPPSSPGASYPPALQLEYSSSAPMPQTPKPHTVQFGDPDVPSHLYTRLPSHFLHKEEGSDELVPDYMRMILLSKVYSPPLNLKETPLTLAVNLSGRLGCEVWLKREDLQPVFSFKIRGAYNLMASLTKEERWKGVVTCSAGNHAQGVALAGYHLKIPCTIVMPTGTPSIKWRNVERLGAKVVLHGQDFDEAKTECARLAKTYGLHFIPPYDDPMVVAGQGTVAVELARQIKDFESLDGIFASAGGGGLLAGISAYTKRIAPQMNVIGVETHDGDALKRSLAAGKRVTLQEVGPFADGTAVKIVGEEPFRLCKNLLDDVVLVSNDEICAAIKDVFEETRAIPEPSGALALAGLKAYIQENGLQNSGKRFVAVVSGANMNFGRLRFVAERAELGEGREVLMGVKIPEQPGSFIKLHSIIHPRATTEFVYRYSSPKEAYIITSFLLSSAPSSASGPSPEARAEEMATIQKAMAEAGMESVDLSDDEFAKSHVRHMVGGKMAVEHERIFRFEFPERPGALRKFLIGMQSDWNITMFHYRNHGADVGKILVGVSVPPWESEQWDGFVRKLGYPFVEETRNLAYNLFLGQAPSA</sequence>
<dbReference type="GO" id="GO:0004794">
    <property type="term" value="F:threonine deaminase activity"/>
    <property type="evidence" value="ECO:0007669"/>
    <property type="project" value="UniProtKB-UniRule"/>
</dbReference>
<proteinExistence type="inferred from homology"/>
<dbReference type="GO" id="GO:0006565">
    <property type="term" value="P:L-serine catabolic process"/>
    <property type="evidence" value="ECO:0007669"/>
    <property type="project" value="TreeGrafter"/>
</dbReference>
<feature type="region of interest" description="Disordered" evidence="13">
    <location>
        <begin position="96"/>
        <end position="137"/>
    </location>
</feature>
<accession>A0A8H3YK33</accession>
<evidence type="ECO:0000313" key="16">
    <source>
        <dbReference type="Proteomes" id="UP000620104"/>
    </source>
</evidence>
<dbReference type="CDD" id="cd01562">
    <property type="entry name" value="Thr-dehyd"/>
    <property type="match status" value="1"/>
</dbReference>
<dbReference type="GO" id="GO:0009097">
    <property type="term" value="P:isoleucine biosynthetic process"/>
    <property type="evidence" value="ECO:0007669"/>
    <property type="project" value="UniProtKB-UniRule"/>
</dbReference>
<dbReference type="CDD" id="cd04906">
    <property type="entry name" value="ACT_ThrD-I_1"/>
    <property type="match status" value="1"/>
</dbReference>
<evidence type="ECO:0000256" key="2">
    <source>
        <dbReference type="ARBA" id="ARBA00001933"/>
    </source>
</evidence>
<evidence type="ECO:0000256" key="6">
    <source>
        <dbReference type="ARBA" id="ARBA00022605"/>
    </source>
</evidence>
<dbReference type="AlphaFoldDB" id="A0A8H3YK33"/>
<feature type="region of interest" description="Disordered" evidence="13">
    <location>
        <begin position="1"/>
        <end position="65"/>
    </location>
</feature>
<evidence type="ECO:0000256" key="4">
    <source>
        <dbReference type="ARBA" id="ARBA00010869"/>
    </source>
</evidence>
<keyword evidence="10 12" id="KW-0456">Lyase</keyword>
<dbReference type="EC" id="4.3.1.19" evidence="12"/>
<dbReference type="InterPro" id="IPR001926">
    <property type="entry name" value="TrpB-like_PALP"/>
</dbReference>
<dbReference type="InterPro" id="IPR045865">
    <property type="entry name" value="ACT-like_dom_sf"/>
</dbReference>
<dbReference type="NCBIfam" id="TIGR01124">
    <property type="entry name" value="ilvA_2Cterm"/>
    <property type="match status" value="1"/>
</dbReference>
<keyword evidence="6 12" id="KW-0028">Amino-acid biosynthesis</keyword>
<dbReference type="CDD" id="cd04907">
    <property type="entry name" value="ACT_ThrD-I_2"/>
    <property type="match status" value="1"/>
</dbReference>
<dbReference type="InterPro" id="IPR001721">
    <property type="entry name" value="TD_ACT-like"/>
</dbReference>
<evidence type="ECO:0000313" key="15">
    <source>
        <dbReference type="EMBL" id="GHJ90146.1"/>
    </source>
</evidence>
<comment type="subunit">
    <text evidence="5">Homotetramer.</text>
</comment>
<dbReference type="FunFam" id="3.40.50.1100:FF:000008">
    <property type="entry name" value="L-threonine dehydratase"/>
    <property type="match status" value="1"/>
</dbReference>
<comment type="cofactor">
    <cofactor evidence="2 12">
        <name>pyridoxal 5'-phosphate</name>
        <dbReference type="ChEBI" id="CHEBI:597326"/>
    </cofactor>
</comment>
<evidence type="ECO:0000256" key="10">
    <source>
        <dbReference type="ARBA" id="ARBA00023239"/>
    </source>
</evidence>
<evidence type="ECO:0000256" key="3">
    <source>
        <dbReference type="ARBA" id="ARBA00004810"/>
    </source>
</evidence>
<dbReference type="PANTHER" id="PTHR48078:SF11">
    <property type="entry name" value="THREONINE DEHYDRATASE, MITOCHONDRIAL"/>
    <property type="match status" value="1"/>
</dbReference>
<dbReference type="Gene3D" id="3.40.1020.10">
    <property type="entry name" value="Biosynthetic Threonine Deaminase, Domain 3"/>
    <property type="match status" value="1"/>
</dbReference>
<dbReference type="InterPro" id="IPR036052">
    <property type="entry name" value="TrpB-like_PALP_sf"/>
</dbReference>
<feature type="compositionally biased region" description="Polar residues" evidence="13">
    <location>
        <begin position="44"/>
        <end position="65"/>
    </location>
</feature>
<reference evidence="15" key="1">
    <citation type="submission" date="2020-07" db="EMBL/GenBank/DDBJ databases">
        <title>Draft Genome Sequence of a Deep-Sea Yeast, Naganishia (Cryptococcus) liquefaciens strain N6.</title>
        <authorList>
            <person name="Han Y.W."/>
            <person name="Kajitani R."/>
            <person name="Morimoto H."/>
            <person name="Parhat M."/>
            <person name="Tsubouchi H."/>
            <person name="Bakenova O."/>
            <person name="Ogata M."/>
            <person name="Argunhan B."/>
            <person name="Aoki R."/>
            <person name="Kajiwara S."/>
            <person name="Itoh T."/>
            <person name="Iwasaki H."/>
        </authorList>
    </citation>
    <scope>NUCLEOTIDE SEQUENCE</scope>
    <source>
        <strain evidence="15">N6</strain>
    </source>
</reference>
<dbReference type="UniPathway" id="UPA00047">
    <property type="reaction ID" value="UER00054"/>
</dbReference>
<comment type="catalytic activity">
    <reaction evidence="1 12">
        <text>L-threonine = 2-oxobutanoate + NH4(+)</text>
        <dbReference type="Rhea" id="RHEA:22108"/>
        <dbReference type="ChEBI" id="CHEBI:16763"/>
        <dbReference type="ChEBI" id="CHEBI:28938"/>
        <dbReference type="ChEBI" id="CHEBI:57926"/>
        <dbReference type="EC" id="4.3.1.19"/>
    </reaction>
</comment>
<dbReference type="InterPro" id="IPR005787">
    <property type="entry name" value="Thr_deHydtase_biosynth"/>
</dbReference>
<dbReference type="OrthoDB" id="4418812at2759"/>
<evidence type="ECO:0000256" key="9">
    <source>
        <dbReference type="ARBA" id="ARBA00022898"/>
    </source>
</evidence>
<protein>
    <recommendedName>
        <fullName evidence="12">Threonine dehydratase</fullName>
        <ecNumber evidence="12">4.3.1.19</ecNumber>
    </recommendedName>
    <alternativeName>
        <fullName evidence="12">Threonine deaminase</fullName>
    </alternativeName>
</protein>
<keyword evidence="8" id="KW-0677">Repeat</keyword>
<evidence type="ECO:0000256" key="8">
    <source>
        <dbReference type="ARBA" id="ARBA00022737"/>
    </source>
</evidence>
<evidence type="ECO:0000256" key="12">
    <source>
        <dbReference type="RuleBase" id="RU362012"/>
    </source>
</evidence>
<dbReference type="GO" id="GO:0030170">
    <property type="term" value="F:pyridoxal phosphate binding"/>
    <property type="evidence" value="ECO:0007669"/>
    <property type="project" value="InterPro"/>
</dbReference>
<dbReference type="EMBL" id="BLZA01000057">
    <property type="protein sequence ID" value="GHJ90146.1"/>
    <property type="molecule type" value="Genomic_DNA"/>
</dbReference>
<comment type="caution">
    <text evidence="15">The sequence shown here is derived from an EMBL/GenBank/DDBJ whole genome shotgun (WGS) entry which is preliminary data.</text>
</comment>
<dbReference type="Proteomes" id="UP000620104">
    <property type="component" value="Unassembled WGS sequence"/>
</dbReference>